<feature type="transmembrane region" description="Helical" evidence="8">
    <location>
        <begin position="358"/>
        <end position="380"/>
    </location>
</feature>
<keyword evidence="5 8" id="KW-1133">Transmembrane helix</keyword>
<dbReference type="InterPro" id="IPR003838">
    <property type="entry name" value="ABC3_permease_C"/>
</dbReference>
<comment type="caution">
    <text evidence="11">The sequence shown here is derived from an EMBL/GenBank/DDBJ whole genome shotgun (WGS) entry which is preliminary data.</text>
</comment>
<dbReference type="AlphaFoldDB" id="A0A090MRR6"/>
<dbReference type="OrthoDB" id="8578584at2"/>
<dbReference type="InterPro" id="IPR025857">
    <property type="entry name" value="MacB_PCD"/>
</dbReference>
<sequence length="397" mass="42545">MLRLGMRMLIADRPRYLALVFGIAFTAFLVTFAASYFCGFMTRSFALIAENPTADVWVMDPAVATPEQTVNLPNAALNRVRSVDGVSYATPMMLGSSPVRFGNGRIQVFQVIGVDDATLAGTPALQKGLSPSVLHRPDAAVAAAGGTEGKLETPTRPIDLWPTDGPHLDVPTRQLAAGDEIVVNGHRVKIEGIVSALPRFPPRTLLYMTFANASRVLPPERRILTFVLVKAASDVQPHELAMRIEASTGLRARTAQDFRSDIVWWFLLNSEDVGDVVSMLVLAITVGLGVVGVMLYMFTHASLSQYAVLKAMGATSKTLISIVCAQVGFCALVGTGLGLGLCALAGQLADSQTYPFRMMWFTPLLGTIAVLTISLVAALISFHPVAKLQPAVVFSTN</sequence>
<evidence type="ECO:0000256" key="3">
    <source>
        <dbReference type="ARBA" id="ARBA00022475"/>
    </source>
</evidence>
<feature type="domain" description="MacB-like periplasmic core" evidence="10">
    <location>
        <begin position="20"/>
        <end position="246"/>
    </location>
</feature>
<keyword evidence="4 8" id="KW-0812">Transmembrane</keyword>
<evidence type="ECO:0000256" key="2">
    <source>
        <dbReference type="ARBA" id="ARBA00022448"/>
    </source>
</evidence>
<feature type="region of interest" description="Disordered" evidence="7">
    <location>
        <begin position="143"/>
        <end position="163"/>
    </location>
</feature>
<reference evidence="11 12" key="1">
    <citation type="journal article" date="2014" name="Genome Announc.">
        <title>Genome Sequence of Afipia felis Strain 76713, Isolated in Hospital Water Using an Amoeba Co-Culture Procedure.</title>
        <authorList>
            <person name="Benamar S."/>
            <person name="La Scola B."/>
            <person name="Croce O."/>
        </authorList>
    </citation>
    <scope>NUCLEOTIDE SEQUENCE [LARGE SCALE GENOMIC DNA]</scope>
    <source>
        <strain evidence="11 12">76713</strain>
    </source>
</reference>
<dbReference type="Pfam" id="PF02687">
    <property type="entry name" value="FtsX"/>
    <property type="match status" value="1"/>
</dbReference>
<evidence type="ECO:0000256" key="4">
    <source>
        <dbReference type="ARBA" id="ARBA00022692"/>
    </source>
</evidence>
<dbReference type="GO" id="GO:0005886">
    <property type="term" value="C:plasma membrane"/>
    <property type="evidence" value="ECO:0007669"/>
    <property type="project" value="UniProtKB-SubCell"/>
</dbReference>
<evidence type="ECO:0000256" key="5">
    <source>
        <dbReference type="ARBA" id="ARBA00022989"/>
    </source>
</evidence>
<evidence type="ECO:0000256" key="7">
    <source>
        <dbReference type="SAM" id="MobiDB-lite"/>
    </source>
</evidence>
<feature type="domain" description="ABC3 transporter permease C-terminal" evidence="9">
    <location>
        <begin position="278"/>
        <end position="389"/>
    </location>
</feature>
<feature type="transmembrane region" description="Helical" evidence="8">
    <location>
        <begin position="276"/>
        <end position="298"/>
    </location>
</feature>
<evidence type="ECO:0000259" key="10">
    <source>
        <dbReference type="Pfam" id="PF12704"/>
    </source>
</evidence>
<keyword evidence="12" id="KW-1185">Reference proteome</keyword>
<evidence type="ECO:0000313" key="12">
    <source>
        <dbReference type="Proteomes" id="UP000035762"/>
    </source>
</evidence>
<dbReference type="EMBL" id="CCAZ020000002">
    <property type="protein sequence ID" value="CEG10041.1"/>
    <property type="molecule type" value="Genomic_DNA"/>
</dbReference>
<dbReference type="PANTHER" id="PTHR43738:SF1">
    <property type="entry name" value="HEMIN TRANSPORT SYSTEM PERMEASE PROTEIN HRTB-RELATED"/>
    <property type="match status" value="1"/>
</dbReference>
<comment type="subcellular location">
    <subcellularLocation>
        <location evidence="1">Cell membrane</location>
        <topology evidence="1">Multi-pass membrane protein</topology>
    </subcellularLocation>
</comment>
<keyword evidence="2" id="KW-0813">Transport</keyword>
<dbReference type="Pfam" id="PF12704">
    <property type="entry name" value="MacB_PCD"/>
    <property type="match status" value="1"/>
</dbReference>
<name>A0A090MRR6_AFIFE</name>
<proteinExistence type="predicted"/>
<evidence type="ECO:0000256" key="1">
    <source>
        <dbReference type="ARBA" id="ARBA00004651"/>
    </source>
</evidence>
<keyword evidence="6 8" id="KW-0472">Membrane</keyword>
<dbReference type="InterPro" id="IPR051125">
    <property type="entry name" value="ABC-4/HrtB_transporter"/>
</dbReference>
<evidence type="ECO:0000259" key="9">
    <source>
        <dbReference type="Pfam" id="PF02687"/>
    </source>
</evidence>
<evidence type="ECO:0000313" key="11">
    <source>
        <dbReference type="EMBL" id="CEG10041.1"/>
    </source>
</evidence>
<dbReference type="PANTHER" id="PTHR43738">
    <property type="entry name" value="ABC TRANSPORTER, MEMBRANE PROTEIN"/>
    <property type="match status" value="1"/>
</dbReference>
<dbReference type="STRING" id="1035.BN961_03475"/>
<organism evidence="11 12">
    <name type="scientific">Afipia felis</name>
    <name type="common">Cat scratch disease bacillus</name>
    <dbReference type="NCBI Taxonomy" id="1035"/>
    <lineage>
        <taxon>Bacteria</taxon>
        <taxon>Pseudomonadati</taxon>
        <taxon>Pseudomonadota</taxon>
        <taxon>Alphaproteobacteria</taxon>
        <taxon>Hyphomicrobiales</taxon>
        <taxon>Nitrobacteraceae</taxon>
        <taxon>Afipia</taxon>
    </lineage>
</organism>
<protein>
    <submittedName>
        <fullName evidence="11">FtsX-like permease family protein</fullName>
    </submittedName>
</protein>
<evidence type="ECO:0000256" key="6">
    <source>
        <dbReference type="ARBA" id="ARBA00023136"/>
    </source>
</evidence>
<feature type="transmembrane region" description="Helical" evidence="8">
    <location>
        <begin position="319"/>
        <end position="346"/>
    </location>
</feature>
<gene>
    <name evidence="11" type="ORF">BN961_03475</name>
</gene>
<evidence type="ECO:0000256" key="8">
    <source>
        <dbReference type="SAM" id="Phobius"/>
    </source>
</evidence>
<dbReference type="Proteomes" id="UP000035762">
    <property type="component" value="Unassembled WGS sequence"/>
</dbReference>
<keyword evidence="3" id="KW-1003">Cell membrane</keyword>
<accession>A0A090MRR6</accession>